<dbReference type="GO" id="GO:0003700">
    <property type="term" value="F:DNA-binding transcription factor activity"/>
    <property type="evidence" value="ECO:0007669"/>
    <property type="project" value="InterPro"/>
</dbReference>
<feature type="compositionally biased region" description="Polar residues" evidence="6">
    <location>
        <begin position="283"/>
        <end position="293"/>
    </location>
</feature>
<sequence length="599" mass="68196">MNFFGSVVREEASSSSYHNQQLKRPSSSTTELMLMDSSTSDAMIEREHMFDKVVTPSDVGKLNRLVIPKQHAEKYFPLDSSSNDKGGLLLNFEDSNGKPWRFRYSYWNSSQSYVMTKGWSRFVKEKKLDAGDIVSFQRGAGELSKHRLFIDWRRRPHENINNQFMMPHHFSDGRLFHYYPTTFSSNLLLEGGSNIGQLPNSYNPHSYMYGIGNLSYNMSNSAVINANPLNNNEIRWGGCSSNTSNYVEPRVFDSVPVVQGKVAAKRFRLFGVNMDCPMDHPDTSSIPTTTYSHSNNNSEESSGKGNTIREEASASSYHNQQHKRPSSSTELMLMDSSTSDAMIEREHMFDKVVTPSDVGKLNRLVIPKQHAEKYFPLDSSSNDKGGLILNFEDSNGKPWRFRYSYWNSSQSYVMTKGWSRFVKEKKLDAGDIVSFQRGAGELSKHRLFIDWRRRPHENINNQFMIPHQFSDGRIFPLQSYPTTFSRNLLVEGGSNYYNPSHSYYMYGIGNSSTSPYYSFNNNTSVAVNAIPFDNNLMKSTAPQGYTSVVEPRVFNSVPVVQGKVTAKRFRLFGVNMDYPMPSEESSEKGKSSMSFDLDI</sequence>
<evidence type="ECO:0000256" key="1">
    <source>
        <dbReference type="ARBA" id="ARBA00004123"/>
    </source>
</evidence>
<keyword evidence="9" id="KW-1185">Reference proteome</keyword>
<dbReference type="OrthoDB" id="2020802at2759"/>
<dbReference type="SMART" id="SM01019">
    <property type="entry name" value="B3"/>
    <property type="match status" value="2"/>
</dbReference>
<proteinExistence type="predicted"/>
<evidence type="ECO:0000256" key="5">
    <source>
        <dbReference type="ARBA" id="ARBA00023242"/>
    </source>
</evidence>
<reference evidence="8 9" key="1">
    <citation type="submission" date="2020-09" db="EMBL/GenBank/DDBJ databases">
        <title>De no assembly of potato wild relative species, Solanum commersonii.</title>
        <authorList>
            <person name="Cho K."/>
        </authorList>
    </citation>
    <scope>NUCLEOTIDE SEQUENCE [LARGE SCALE GENOMIC DNA]</scope>
    <source>
        <strain evidence="8">LZ3.2</strain>
        <tissue evidence="8">Leaf</tissue>
    </source>
</reference>
<dbReference type="Pfam" id="PF02362">
    <property type="entry name" value="B3"/>
    <property type="match status" value="2"/>
</dbReference>
<keyword evidence="2" id="KW-0805">Transcription regulation</keyword>
<evidence type="ECO:0000259" key="7">
    <source>
        <dbReference type="PROSITE" id="PS50863"/>
    </source>
</evidence>
<accession>A0A9J5XNU9</accession>
<dbReference type="PANTHER" id="PTHR31140:SF2">
    <property type="entry name" value="B3 DOMAIN-CONTAINING TRANSCRIPTION FACTOR NGA2"/>
    <property type="match status" value="1"/>
</dbReference>
<keyword evidence="4" id="KW-0804">Transcription</keyword>
<dbReference type="FunFam" id="2.40.330.10:FF:000002">
    <property type="entry name" value="B3 domain-containing protein"/>
    <property type="match status" value="2"/>
</dbReference>
<feature type="domain" description="TF-B3" evidence="7">
    <location>
        <begin position="349"/>
        <end position="455"/>
    </location>
</feature>
<dbReference type="GO" id="GO:0003677">
    <property type="term" value="F:DNA binding"/>
    <property type="evidence" value="ECO:0007669"/>
    <property type="project" value="UniProtKB-KW"/>
</dbReference>
<dbReference type="Gene3D" id="2.40.330.10">
    <property type="entry name" value="DNA-binding pseudobarrel domain"/>
    <property type="match status" value="2"/>
</dbReference>
<dbReference type="Proteomes" id="UP000824120">
    <property type="component" value="Chromosome 8"/>
</dbReference>
<dbReference type="InterPro" id="IPR003340">
    <property type="entry name" value="B3_DNA-bd"/>
</dbReference>
<dbReference type="GO" id="GO:0005634">
    <property type="term" value="C:nucleus"/>
    <property type="evidence" value="ECO:0007669"/>
    <property type="project" value="UniProtKB-SubCell"/>
</dbReference>
<keyword evidence="3" id="KW-0238">DNA-binding</keyword>
<dbReference type="PROSITE" id="PS50863">
    <property type="entry name" value="B3"/>
    <property type="match status" value="2"/>
</dbReference>
<dbReference type="InterPro" id="IPR044800">
    <property type="entry name" value="LEC2-like"/>
</dbReference>
<keyword evidence="5" id="KW-0539">Nucleus</keyword>
<comment type="subcellular location">
    <subcellularLocation>
        <location evidence="1">Nucleus</location>
    </subcellularLocation>
</comment>
<feature type="region of interest" description="Disordered" evidence="6">
    <location>
        <begin position="280"/>
        <end position="334"/>
    </location>
</feature>
<evidence type="ECO:0000256" key="3">
    <source>
        <dbReference type="ARBA" id="ARBA00023125"/>
    </source>
</evidence>
<feature type="compositionally biased region" description="Low complexity" evidence="6">
    <location>
        <begin position="294"/>
        <end position="306"/>
    </location>
</feature>
<comment type="caution">
    <text evidence="8">The sequence shown here is derived from an EMBL/GenBank/DDBJ whole genome shotgun (WGS) entry which is preliminary data.</text>
</comment>
<evidence type="ECO:0000256" key="4">
    <source>
        <dbReference type="ARBA" id="ARBA00023163"/>
    </source>
</evidence>
<dbReference type="SUPFAM" id="SSF101936">
    <property type="entry name" value="DNA-binding pseudobarrel domain"/>
    <property type="match status" value="2"/>
</dbReference>
<dbReference type="EMBL" id="JACXVP010000008">
    <property type="protein sequence ID" value="KAG5589501.1"/>
    <property type="molecule type" value="Genomic_DNA"/>
</dbReference>
<evidence type="ECO:0000256" key="2">
    <source>
        <dbReference type="ARBA" id="ARBA00023015"/>
    </source>
</evidence>
<name>A0A9J5XNU9_SOLCO</name>
<dbReference type="CDD" id="cd10017">
    <property type="entry name" value="B3_DNA"/>
    <property type="match status" value="2"/>
</dbReference>
<feature type="domain" description="TF-B3" evidence="7">
    <location>
        <begin position="50"/>
        <end position="156"/>
    </location>
</feature>
<dbReference type="InterPro" id="IPR015300">
    <property type="entry name" value="DNA-bd_pseudobarrel_sf"/>
</dbReference>
<evidence type="ECO:0000256" key="6">
    <source>
        <dbReference type="SAM" id="MobiDB-lite"/>
    </source>
</evidence>
<evidence type="ECO:0000313" key="9">
    <source>
        <dbReference type="Proteomes" id="UP000824120"/>
    </source>
</evidence>
<dbReference type="PANTHER" id="PTHR31140">
    <property type="entry name" value="B3 DOMAIN-CONTAINING TRANSCRIPTION FACTOR ABI3"/>
    <property type="match status" value="1"/>
</dbReference>
<dbReference type="AlphaFoldDB" id="A0A9J5XNU9"/>
<gene>
    <name evidence="8" type="ORF">H5410_040015</name>
</gene>
<protein>
    <recommendedName>
        <fullName evidence="7">TF-B3 domain-containing protein</fullName>
    </recommendedName>
</protein>
<organism evidence="8 9">
    <name type="scientific">Solanum commersonii</name>
    <name type="common">Commerson's wild potato</name>
    <name type="synonym">Commerson's nightshade</name>
    <dbReference type="NCBI Taxonomy" id="4109"/>
    <lineage>
        <taxon>Eukaryota</taxon>
        <taxon>Viridiplantae</taxon>
        <taxon>Streptophyta</taxon>
        <taxon>Embryophyta</taxon>
        <taxon>Tracheophyta</taxon>
        <taxon>Spermatophyta</taxon>
        <taxon>Magnoliopsida</taxon>
        <taxon>eudicotyledons</taxon>
        <taxon>Gunneridae</taxon>
        <taxon>Pentapetalae</taxon>
        <taxon>asterids</taxon>
        <taxon>lamiids</taxon>
        <taxon>Solanales</taxon>
        <taxon>Solanaceae</taxon>
        <taxon>Solanoideae</taxon>
        <taxon>Solaneae</taxon>
        <taxon>Solanum</taxon>
    </lineage>
</organism>
<evidence type="ECO:0000313" key="8">
    <source>
        <dbReference type="EMBL" id="KAG5589501.1"/>
    </source>
</evidence>